<name>A0A398AXN1_9BACI</name>
<protein>
    <submittedName>
        <fullName evidence="1">Uncharacterized protein</fullName>
    </submittedName>
</protein>
<dbReference type="Proteomes" id="UP000266016">
    <property type="component" value="Unassembled WGS sequence"/>
</dbReference>
<dbReference type="AlphaFoldDB" id="A0A398AXN1"/>
<evidence type="ECO:0000313" key="1">
    <source>
        <dbReference type="EMBL" id="RID81814.1"/>
    </source>
</evidence>
<organism evidence="1 2">
    <name type="scientific">Peribacillus asahii</name>
    <dbReference type="NCBI Taxonomy" id="228899"/>
    <lineage>
        <taxon>Bacteria</taxon>
        <taxon>Bacillati</taxon>
        <taxon>Bacillota</taxon>
        <taxon>Bacilli</taxon>
        <taxon>Bacillales</taxon>
        <taxon>Bacillaceae</taxon>
        <taxon>Peribacillus</taxon>
    </lineage>
</organism>
<dbReference type="RefSeq" id="WP_119118853.1">
    <property type="nucleotide sequence ID" value="NZ_QWVS01000059.1"/>
</dbReference>
<comment type="caution">
    <text evidence="1">The sequence shown here is derived from an EMBL/GenBank/DDBJ whole genome shotgun (WGS) entry which is preliminary data.</text>
</comment>
<proteinExistence type="predicted"/>
<evidence type="ECO:0000313" key="2">
    <source>
        <dbReference type="Proteomes" id="UP000266016"/>
    </source>
</evidence>
<reference evidence="1 2" key="1">
    <citation type="submission" date="2018-08" db="EMBL/GenBank/DDBJ databases">
        <title>Bacillus jemisoniae sp. nov., Bacillus chryseoplanitiae sp. nov., Bacillus resnikiae sp. nov., and Bacillus frankliniae sp. nov., isolated from Viking spacecraft and associated surfaces.</title>
        <authorList>
            <person name="Seuylemezian A."/>
            <person name="Vaishampayan P."/>
        </authorList>
    </citation>
    <scope>NUCLEOTIDE SEQUENCE [LARGE SCALE GENOMIC DNA]</scope>
    <source>
        <strain evidence="1 2">MA001</strain>
    </source>
</reference>
<accession>A0A398AXN1</accession>
<gene>
    <name evidence="1" type="ORF">D1953_19680</name>
</gene>
<sequence length="135" mass="16010">MLILDGLYNTVILEVSSDELISILKEIKNKKEIDIDLLKYKIHIFEKKKRIEEAYYQSLSTFRKLFTGRPPGHHQAVEYLVNVKERFNEIEKIKQKIRALNSILSLLEAEPNRREIVLSPSLIEELREWQETEDN</sequence>
<dbReference type="EMBL" id="QWVS01000059">
    <property type="protein sequence ID" value="RID81814.1"/>
    <property type="molecule type" value="Genomic_DNA"/>
</dbReference>
<keyword evidence="2" id="KW-1185">Reference proteome</keyword>